<feature type="non-terminal residue" evidence="2">
    <location>
        <position position="825"/>
    </location>
</feature>
<evidence type="ECO:0000313" key="2">
    <source>
        <dbReference type="EMBL" id="PPQ79722.1"/>
    </source>
</evidence>
<feature type="region of interest" description="Disordered" evidence="1">
    <location>
        <begin position="435"/>
        <end position="607"/>
    </location>
</feature>
<gene>
    <name evidence="2" type="ORF">CVT26_016027</name>
</gene>
<accession>A0A409WML2</accession>
<dbReference type="STRING" id="231916.A0A409WML2"/>
<feature type="compositionally biased region" description="Polar residues" evidence="1">
    <location>
        <begin position="271"/>
        <end position="281"/>
    </location>
</feature>
<dbReference type="InParanoid" id="A0A409WML2"/>
<dbReference type="Proteomes" id="UP000284706">
    <property type="component" value="Unassembled WGS sequence"/>
</dbReference>
<dbReference type="OrthoDB" id="3265311at2759"/>
<feature type="compositionally biased region" description="Low complexity" evidence="1">
    <location>
        <begin position="496"/>
        <end position="506"/>
    </location>
</feature>
<feature type="compositionally biased region" description="Low complexity" evidence="1">
    <location>
        <begin position="562"/>
        <end position="576"/>
    </location>
</feature>
<evidence type="ECO:0000256" key="1">
    <source>
        <dbReference type="SAM" id="MobiDB-lite"/>
    </source>
</evidence>
<organism evidence="2 3">
    <name type="scientific">Gymnopilus dilepis</name>
    <dbReference type="NCBI Taxonomy" id="231916"/>
    <lineage>
        <taxon>Eukaryota</taxon>
        <taxon>Fungi</taxon>
        <taxon>Dikarya</taxon>
        <taxon>Basidiomycota</taxon>
        <taxon>Agaricomycotina</taxon>
        <taxon>Agaricomycetes</taxon>
        <taxon>Agaricomycetidae</taxon>
        <taxon>Agaricales</taxon>
        <taxon>Agaricineae</taxon>
        <taxon>Hymenogastraceae</taxon>
        <taxon>Gymnopilus</taxon>
    </lineage>
</organism>
<sequence>MPQSSSRPDADVFSPRRRLPLDPFTADAGETQWNLKRMVWEVDLERSGVHRSRVLQRVILVLGEPQPSDILPLITSPHLTHSLVLIATHSPRSLAIPAPAPATLPPGPAVRVLRLPAPLNVHDAGALRLVNFLERAQRVARLWRYANANASGKGKGPAGTAGTTTSAGAGASQRIIQLAQDGPDGEFTLVEPFAFAAGRADDPHLPRGSASPMPIDAQSRSQSQTQSRSQSQSQTLSKGKGGDQTLRADENRSSSSQLYPSPPPSIASASQTSIANPSPSLTPKKAAAAPQKSRFSLLSLKSPSTTSLRDSYPKHKNLHNSRHVKESVEALENEHALLNHPNAQSILAQQAHTRTFDAVVNFLPQGRIPDKALLKCAILVTTLSAQYLAVPPGADSNTGAEIDEEEDEQELNGAEHGFALGSEAQTRFLPAHIRTAPTRKLSKSSQSSSSLPTTTASSIPTSTPPPSSFPSIPSLQSPTEQTPTQKPHRYHYQRRSSSLSSSNGSLPIPPPMSTYPSSSSRSSVASQDPQRRFSMMSVLSSSSPSSSSFASAASRPDLQAHTSSSTGTSTSTSRSSLWAGASSATSLQTTPATSPLPSPGLGGVQSEVDLVKGGNEKSVKRRSIRSRFSMMFGGRPEVQWKTPVTEASSDLQCTGSVNAKSTSSAAKARKRPPVPLNAHIVHVLPHGWVPPEDAIYSSAAQSRRHSLASTSGSQQLHPPSSHLSSSRPHHVHLHTSKPKLVQGIEQFLLSFAVNMQHQNSHGHRHTQSGHVLPPLSSASVSEKKLGKRPMTSEGVISSGKAAWSDPGMTMSKGQLASLVEAEGKR</sequence>
<feature type="compositionally biased region" description="Acidic residues" evidence="1">
    <location>
        <begin position="401"/>
        <end position="410"/>
    </location>
</feature>
<feature type="compositionally biased region" description="Low complexity" evidence="1">
    <location>
        <begin position="218"/>
        <end position="235"/>
    </location>
</feature>
<feature type="region of interest" description="Disordered" evidence="1">
    <location>
        <begin position="199"/>
        <end position="320"/>
    </location>
</feature>
<evidence type="ECO:0000313" key="3">
    <source>
        <dbReference type="Proteomes" id="UP000284706"/>
    </source>
</evidence>
<proteinExistence type="predicted"/>
<feature type="region of interest" description="Disordered" evidence="1">
    <location>
        <begin position="699"/>
        <end position="734"/>
    </location>
</feature>
<comment type="caution">
    <text evidence="2">The sequence shown here is derived from an EMBL/GenBank/DDBJ whole genome shotgun (WGS) entry which is preliminary data.</text>
</comment>
<feature type="compositionally biased region" description="Low complexity" evidence="1">
    <location>
        <begin position="469"/>
        <end position="478"/>
    </location>
</feature>
<feature type="region of interest" description="Disordered" evidence="1">
    <location>
        <begin position="390"/>
        <end position="410"/>
    </location>
</feature>
<feature type="region of interest" description="Disordered" evidence="1">
    <location>
        <begin position="780"/>
        <end position="809"/>
    </location>
</feature>
<feature type="compositionally biased region" description="Low complexity" evidence="1">
    <location>
        <begin position="713"/>
        <end position="726"/>
    </location>
</feature>
<protein>
    <submittedName>
        <fullName evidence="2">Uncharacterized protein</fullName>
    </submittedName>
</protein>
<dbReference type="AlphaFoldDB" id="A0A409WML2"/>
<keyword evidence="3" id="KW-1185">Reference proteome</keyword>
<reference evidence="2 3" key="1">
    <citation type="journal article" date="2018" name="Evol. Lett.">
        <title>Horizontal gene cluster transfer increased hallucinogenic mushroom diversity.</title>
        <authorList>
            <person name="Reynolds H.T."/>
            <person name="Vijayakumar V."/>
            <person name="Gluck-Thaler E."/>
            <person name="Korotkin H.B."/>
            <person name="Matheny P.B."/>
            <person name="Slot J.C."/>
        </authorList>
    </citation>
    <scope>NUCLEOTIDE SEQUENCE [LARGE SCALE GENOMIC DNA]</scope>
    <source>
        <strain evidence="2 3">SRW20</strain>
    </source>
</reference>
<feature type="compositionally biased region" description="Low complexity" evidence="1">
    <location>
        <begin position="443"/>
        <end position="461"/>
    </location>
</feature>
<feature type="region of interest" description="Disordered" evidence="1">
    <location>
        <begin position="651"/>
        <end position="671"/>
    </location>
</feature>
<feature type="compositionally biased region" description="Polar residues" evidence="1">
    <location>
        <begin position="582"/>
        <end position="595"/>
    </location>
</feature>
<feature type="compositionally biased region" description="Low complexity" evidence="1">
    <location>
        <begin position="514"/>
        <end position="554"/>
    </location>
</feature>
<name>A0A409WML2_9AGAR</name>
<feature type="compositionally biased region" description="Low complexity" evidence="1">
    <location>
        <begin position="296"/>
        <end position="308"/>
    </location>
</feature>
<dbReference type="EMBL" id="NHYE01004991">
    <property type="protein sequence ID" value="PPQ79722.1"/>
    <property type="molecule type" value="Genomic_DNA"/>
</dbReference>